<name>A0ABT8A2E1_9PROT</name>
<dbReference type="PIRSF" id="PIRSF009320">
    <property type="entry name" value="Nuc_binding_HP_1000"/>
    <property type="match status" value="1"/>
</dbReference>
<dbReference type="InterPro" id="IPR027417">
    <property type="entry name" value="P-loop_NTPase"/>
</dbReference>
<dbReference type="CDD" id="cd02042">
    <property type="entry name" value="ParAB_family"/>
    <property type="match status" value="1"/>
</dbReference>
<protein>
    <submittedName>
        <fullName evidence="2">ParA family protein</fullName>
    </submittedName>
</protein>
<reference evidence="3" key="1">
    <citation type="journal article" date="2019" name="Int. J. Syst. Evol. Microbiol.">
        <title>The Global Catalogue of Microorganisms (GCM) 10K type strain sequencing project: providing services to taxonomists for standard genome sequencing and annotation.</title>
        <authorList>
            <consortium name="The Broad Institute Genomics Platform"/>
            <consortium name="The Broad Institute Genome Sequencing Center for Infectious Disease"/>
            <person name="Wu L."/>
            <person name="Ma J."/>
        </authorList>
    </citation>
    <scope>NUCLEOTIDE SEQUENCE [LARGE SCALE GENOMIC DNA]</scope>
    <source>
        <strain evidence="3">CECT 7131</strain>
    </source>
</reference>
<evidence type="ECO:0000259" key="1">
    <source>
        <dbReference type="Pfam" id="PF01656"/>
    </source>
</evidence>
<evidence type="ECO:0000313" key="3">
    <source>
        <dbReference type="Proteomes" id="UP001529369"/>
    </source>
</evidence>
<organism evidence="2 3">
    <name type="scientific">Paeniroseomonas aquatica</name>
    <dbReference type="NCBI Taxonomy" id="373043"/>
    <lineage>
        <taxon>Bacteria</taxon>
        <taxon>Pseudomonadati</taxon>
        <taxon>Pseudomonadota</taxon>
        <taxon>Alphaproteobacteria</taxon>
        <taxon>Acetobacterales</taxon>
        <taxon>Acetobacteraceae</taxon>
        <taxon>Paeniroseomonas</taxon>
    </lineage>
</organism>
<evidence type="ECO:0000313" key="2">
    <source>
        <dbReference type="EMBL" id="MDN3563902.1"/>
    </source>
</evidence>
<dbReference type="Proteomes" id="UP001529369">
    <property type="component" value="Unassembled WGS sequence"/>
</dbReference>
<dbReference type="SUPFAM" id="SSF52540">
    <property type="entry name" value="P-loop containing nucleoside triphosphate hydrolases"/>
    <property type="match status" value="1"/>
</dbReference>
<dbReference type="RefSeq" id="WP_290315697.1">
    <property type="nucleotide sequence ID" value="NZ_JAUFPN010000050.1"/>
</dbReference>
<dbReference type="InterPro" id="IPR002586">
    <property type="entry name" value="CobQ/CobB/MinD/ParA_Nub-bd_dom"/>
</dbReference>
<dbReference type="PANTHER" id="PTHR13696:SF99">
    <property type="entry name" value="COBYRINIC ACID AC-DIAMIDE SYNTHASE"/>
    <property type="match status" value="1"/>
</dbReference>
<dbReference type="EMBL" id="JAUFPN010000050">
    <property type="protein sequence ID" value="MDN3563902.1"/>
    <property type="molecule type" value="Genomic_DNA"/>
</dbReference>
<accession>A0ABT8A2E1</accession>
<feature type="domain" description="CobQ/CobB/MinD/ParA nucleotide binding" evidence="1">
    <location>
        <begin position="37"/>
        <end position="191"/>
    </location>
</feature>
<comment type="caution">
    <text evidence="2">The sequence shown here is derived from an EMBL/GenBank/DDBJ whole genome shotgun (WGS) entry which is preliminary data.</text>
</comment>
<keyword evidence="3" id="KW-1185">Reference proteome</keyword>
<gene>
    <name evidence="2" type="ORF">QWZ14_05860</name>
</gene>
<dbReference type="InterPro" id="IPR050678">
    <property type="entry name" value="DNA_Partitioning_ATPase"/>
</dbReference>
<sequence length="245" mass="26926">MAKIATIEAAQKQAEVRRVEHLPVPALANAKRPKWLLVASGKGGSGKTSTSLNLSVCAAHDGLRVAMVDLDRQATLSRWYERRPDDAPALTLWHGPMSDAARALSDIDGLPDIDLVVVDTPPGLDDHPDASRLLVARADFVLVPTTPGTADIDSVVEWMKFLKRERANASFLLNKVQRAHTRYRTAKLRLNRSGALCPVDVRLLDDIEATHDHGVGVIEIRKSRGAEDFTAVWDYIKQQLGMADQ</sequence>
<proteinExistence type="predicted"/>
<dbReference type="PANTHER" id="PTHR13696">
    <property type="entry name" value="P-LOOP CONTAINING NUCLEOSIDE TRIPHOSPHATE HYDROLASE"/>
    <property type="match status" value="1"/>
</dbReference>
<dbReference type="Pfam" id="PF01656">
    <property type="entry name" value="CbiA"/>
    <property type="match status" value="1"/>
</dbReference>
<dbReference type="Gene3D" id="3.40.50.300">
    <property type="entry name" value="P-loop containing nucleotide triphosphate hydrolases"/>
    <property type="match status" value="1"/>
</dbReference>